<dbReference type="SUPFAM" id="SSF57756">
    <property type="entry name" value="Retrovirus zinc finger-like domains"/>
    <property type="match status" value="1"/>
</dbReference>
<sequence>MEGSSDGSGDIADVGGNFKESPYVRRKKKHAWEKEGGEYSSGDGKETSRGEEGLGYKVLVVFTAPTGKVMHPISLTAAIRTQVGRVKDARCLSGGRVLIVVDSESQRDKVLKLDVLNGGKVKCQVPGSAEKVRGVITGVPKDLSMEELKKEVSGGMVVEARRMSSRSVGLEKVSPTVLVEFGGPLPSRVRIGCLSFYVREYVPPPLQCFRCQRMGHVAAVCRGQGRCARCGGNVGKGRR</sequence>
<name>A0ABD0Y8Q2_UMBPY</name>
<accession>A0ABD0Y8Q2</accession>
<protein>
    <recommendedName>
        <fullName evidence="4">CCHC-type domain-containing protein</fullName>
    </recommendedName>
</protein>
<feature type="region of interest" description="Disordered" evidence="1">
    <location>
        <begin position="24"/>
        <end position="49"/>
    </location>
</feature>
<dbReference type="EMBL" id="JAGEUA010000001">
    <property type="protein sequence ID" value="KAL1022276.1"/>
    <property type="molecule type" value="Genomic_DNA"/>
</dbReference>
<evidence type="ECO:0000313" key="2">
    <source>
        <dbReference type="EMBL" id="KAL1022276.1"/>
    </source>
</evidence>
<dbReference type="AlphaFoldDB" id="A0ABD0Y8Q2"/>
<keyword evidence="3" id="KW-1185">Reference proteome</keyword>
<evidence type="ECO:0008006" key="4">
    <source>
        <dbReference type="Google" id="ProtNLM"/>
    </source>
</evidence>
<proteinExistence type="predicted"/>
<gene>
    <name evidence="2" type="ORF">UPYG_G00024540</name>
</gene>
<feature type="compositionally biased region" description="Basic and acidic residues" evidence="1">
    <location>
        <begin position="32"/>
        <end position="49"/>
    </location>
</feature>
<dbReference type="InterPro" id="IPR036875">
    <property type="entry name" value="Znf_CCHC_sf"/>
</dbReference>
<evidence type="ECO:0000313" key="3">
    <source>
        <dbReference type="Proteomes" id="UP001557470"/>
    </source>
</evidence>
<evidence type="ECO:0000256" key="1">
    <source>
        <dbReference type="SAM" id="MobiDB-lite"/>
    </source>
</evidence>
<comment type="caution">
    <text evidence="2">The sequence shown here is derived from an EMBL/GenBank/DDBJ whole genome shotgun (WGS) entry which is preliminary data.</text>
</comment>
<reference evidence="2 3" key="1">
    <citation type="submission" date="2024-06" db="EMBL/GenBank/DDBJ databases">
        <authorList>
            <person name="Pan Q."/>
            <person name="Wen M."/>
            <person name="Jouanno E."/>
            <person name="Zahm M."/>
            <person name="Klopp C."/>
            <person name="Cabau C."/>
            <person name="Louis A."/>
            <person name="Berthelot C."/>
            <person name="Parey E."/>
            <person name="Roest Crollius H."/>
            <person name="Montfort J."/>
            <person name="Robinson-Rechavi M."/>
            <person name="Bouchez O."/>
            <person name="Lampietro C."/>
            <person name="Lopez Roques C."/>
            <person name="Donnadieu C."/>
            <person name="Postlethwait J."/>
            <person name="Bobe J."/>
            <person name="Verreycken H."/>
            <person name="Guiguen Y."/>
        </authorList>
    </citation>
    <scope>NUCLEOTIDE SEQUENCE [LARGE SCALE GENOMIC DNA]</scope>
    <source>
        <strain evidence="2">Up_M1</strain>
        <tissue evidence="2">Testis</tissue>
    </source>
</reference>
<dbReference type="Proteomes" id="UP001557470">
    <property type="component" value="Unassembled WGS sequence"/>
</dbReference>
<organism evidence="2 3">
    <name type="scientific">Umbra pygmaea</name>
    <name type="common">Eastern mudminnow</name>
    <dbReference type="NCBI Taxonomy" id="75934"/>
    <lineage>
        <taxon>Eukaryota</taxon>
        <taxon>Metazoa</taxon>
        <taxon>Chordata</taxon>
        <taxon>Craniata</taxon>
        <taxon>Vertebrata</taxon>
        <taxon>Euteleostomi</taxon>
        <taxon>Actinopterygii</taxon>
        <taxon>Neopterygii</taxon>
        <taxon>Teleostei</taxon>
        <taxon>Protacanthopterygii</taxon>
        <taxon>Esociformes</taxon>
        <taxon>Umbridae</taxon>
        <taxon>Umbra</taxon>
    </lineage>
</organism>